<dbReference type="AlphaFoldDB" id="S7NNY9"/>
<evidence type="ECO:0000313" key="2">
    <source>
        <dbReference type="EMBL" id="EPQ18921.1"/>
    </source>
</evidence>
<feature type="region of interest" description="Disordered" evidence="1">
    <location>
        <begin position="117"/>
        <end position="152"/>
    </location>
</feature>
<proteinExistence type="predicted"/>
<gene>
    <name evidence="2" type="ORF">D623_10019734</name>
</gene>
<name>S7NNY9_MYOBR</name>
<evidence type="ECO:0000256" key="1">
    <source>
        <dbReference type="SAM" id="MobiDB-lite"/>
    </source>
</evidence>
<protein>
    <submittedName>
        <fullName evidence="2">Uncharacterized protein</fullName>
    </submittedName>
</protein>
<feature type="region of interest" description="Disordered" evidence="1">
    <location>
        <begin position="58"/>
        <end position="77"/>
    </location>
</feature>
<feature type="compositionally biased region" description="Polar residues" evidence="1">
    <location>
        <begin position="1"/>
        <end position="13"/>
    </location>
</feature>
<evidence type="ECO:0000313" key="3">
    <source>
        <dbReference type="Proteomes" id="UP000052978"/>
    </source>
</evidence>
<sequence length="152" mass="15789">MLRSKQQQNQPNKTHPPRPGPACRRHREEQSAAPTVGPRRPGLPGKSRQDLIFVANCASGGDGRAAGTGRGQLSIPQLGLRPRPVTLCLALGPALPHAMPPTPVSCKPGGGVCRPLGLSHQQPWGPTPTPRADVVPELGGAQGLPGQPASQD</sequence>
<organism evidence="2 3">
    <name type="scientific">Myotis brandtii</name>
    <name type="common">Brandt's bat</name>
    <dbReference type="NCBI Taxonomy" id="109478"/>
    <lineage>
        <taxon>Eukaryota</taxon>
        <taxon>Metazoa</taxon>
        <taxon>Chordata</taxon>
        <taxon>Craniata</taxon>
        <taxon>Vertebrata</taxon>
        <taxon>Euteleostomi</taxon>
        <taxon>Mammalia</taxon>
        <taxon>Eutheria</taxon>
        <taxon>Laurasiatheria</taxon>
        <taxon>Chiroptera</taxon>
        <taxon>Yangochiroptera</taxon>
        <taxon>Vespertilionidae</taxon>
        <taxon>Myotis</taxon>
    </lineage>
</organism>
<keyword evidence="3" id="KW-1185">Reference proteome</keyword>
<feature type="region of interest" description="Disordered" evidence="1">
    <location>
        <begin position="1"/>
        <end position="48"/>
    </location>
</feature>
<dbReference type="EMBL" id="KE164590">
    <property type="protein sequence ID" value="EPQ18921.1"/>
    <property type="molecule type" value="Genomic_DNA"/>
</dbReference>
<accession>S7NNY9</accession>
<feature type="compositionally biased region" description="Gly residues" evidence="1">
    <location>
        <begin position="60"/>
        <end position="70"/>
    </location>
</feature>
<reference evidence="2 3" key="1">
    <citation type="journal article" date="2013" name="Nat. Commun.">
        <title>Genome analysis reveals insights into physiology and longevity of the Brandt's bat Myotis brandtii.</title>
        <authorList>
            <person name="Seim I."/>
            <person name="Fang X."/>
            <person name="Xiong Z."/>
            <person name="Lobanov A.V."/>
            <person name="Huang Z."/>
            <person name="Ma S."/>
            <person name="Feng Y."/>
            <person name="Turanov A.A."/>
            <person name="Zhu Y."/>
            <person name="Lenz T.L."/>
            <person name="Gerashchenko M.V."/>
            <person name="Fan D."/>
            <person name="Hee Yim S."/>
            <person name="Yao X."/>
            <person name="Jordan D."/>
            <person name="Xiong Y."/>
            <person name="Ma Y."/>
            <person name="Lyapunov A.N."/>
            <person name="Chen G."/>
            <person name="Kulakova O.I."/>
            <person name="Sun Y."/>
            <person name="Lee S.G."/>
            <person name="Bronson R.T."/>
            <person name="Moskalev A.A."/>
            <person name="Sunyaev S.R."/>
            <person name="Zhang G."/>
            <person name="Krogh A."/>
            <person name="Wang J."/>
            <person name="Gladyshev V.N."/>
        </authorList>
    </citation>
    <scope>NUCLEOTIDE SEQUENCE [LARGE SCALE GENOMIC DNA]</scope>
</reference>
<dbReference type="Proteomes" id="UP000052978">
    <property type="component" value="Unassembled WGS sequence"/>
</dbReference>